<dbReference type="PANTHER" id="PTHR36113:SF1">
    <property type="entry name" value="GLYOXALASE_BLEOMYCIN RESISTANCE PROTEIN_DIOXYGENASE"/>
    <property type="match status" value="1"/>
</dbReference>
<evidence type="ECO:0000313" key="3">
    <source>
        <dbReference type="Proteomes" id="UP000441336"/>
    </source>
</evidence>
<dbReference type="Gene3D" id="3.10.180.10">
    <property type="entry name" value="2,3-Dihydroxybiphenyl 1,2-Dioxygenase, domain 1"/>
    <property type="match status" value="1"/>
</dbReference>
<proteinExistence type="predicted"/>
<reference evidence="2 3" key="1">
    <citation type="submission" date="2019-12" db="EMBL/GenBank/DDBJ databases">
        <title>Hymenobacter sp. HMF4947 Genome sequencing and assembly.</title>
        <authorList>
            <person name="Kang H."/>
            <person name="Cha I."/>
            <person name="Kim H."/>
            <person name="Joh K."/>
        </authorList>
    </citation>
    <scope>NUCLEOTIDE SEQUENCE [LARGE SCALE GENOMIC DNA]</scope>
    <source>
        <strain evidence="2 3">HMF4947</strain>
    </source>
</reference>
<dbReference type="PROSITE" id="PS51819">
    <property type="entry name" value="VOC"/>
    <property type="match status" value="1"/>
</dbReference>
<comment type="caution">
    <text evidence="2">The sequence shown here is derived from an EMBL/GenBank/DDBJ whole genome shotgun (WGS) entry which is preliminary data.</text>
</comment>
<dbReference type="Proteomes" id="UP000441336">
    <property type="component" value="Unassembled WGS sequence"/>
</dbReference>
<evidence type="ECO:0000313" key="2">
    <source>
        <dbReference type="EMBL" id="MVN75198.1"/>
    </source>
</evidence>
<dbReference type="InterPro" id="IPR051332">
    <property type="entry name" value="Fosfomycin_Res_Enzymes"/>
</dbReference>
<keyword evidence="3" id="KW-1185">Reference proteome</keyword>
<dbReference type="PANTHER" id="PTHR36113">
    <property type="entry name" value="LYASE, PUTATIVE-RELATED-RELATED"/>
    <property type="match status" value="1"/>
</dbReference>
<name>A0A7K1T9W8_9BACT</name>
<dbReference type="EMBL" id="WQKZ01000001">
    <property type="protein sequence ID" value="MVN75198.1"/>
    <property type="molecule type" value="Genomic_DNA"/>
</dbReference>
<dbReference type="Pfam" id="PF00903">
    <property type="entry name" value="Glyoxalase"/>
    <property type="match status" value="1"/>
</dbReference>
<feature type="domain" description="VOC" evidence="1">
    <location>
        <begin position="2"/>
        <end position="125"/>
    </location>
</feature>
<dbReference type="InterPro" id="IPR037523">
    <property type="entry name" value="VOC_core"/>
</dbReference>
<accession>A0A7K1T9W8</accession>
<sequence>MYVAHIALWTPDLERSRTFYTTFFGAVAGPRYHNPTREFTSYFLSFASGARLELMQQPGLLAAGAPRLGYAHLAIATGSLTQVNQLTERLRAAGYLVVSEPRTTGDGYYESVVADPDGNLLELTV</sequence>
<dbReference type="InterPro" id="IPR029068">
    <property type="entry name" value="Glyas_Bleomycin-R_OHBP_Dase"/>
</dbReference>
<gene>
    <name evidence="2" type="ORF">GO988_02560</name>
</gene>
<evidence type="ECO:0000259" key="1">
    <source>
        <dbReference type="PROSITE" id="PS51819"/>
    </source>
</evidence>
<dbReference type="RefSeq" id="WP_157561960.1">
    <property type="nucleotide sequence ID" value="NZ_WQKZ01000001.1"/>
</dbReference>
<dbReference type="InterPro" id="IPR004360">
    <property type="entry name" value="Glyas_Fos-R_dOase_dom"/>
</dbReference>
<dbReference type="SUPFAM" id="SSF54593">
    <property type="entry name" value="Glyoxalase/Bleomycin resistance protein/Dihydroxybiphenyl dioxygenase"/>
    <property type="match status" value="1"/>
</dbReference>
<protein>
    <recommendedName>
        <fullName evidence="1">VOC domain-containing protein</fullName>
    </recommendedName>
</protein>
<organism evidence="2 3">
    <name type="scientific">Hymenobacter ginkgonis</name>
    <dbReference type="NCBI Taxonomy" id="2682976"/>
    <lineage>
        <taxon>Bacteria</taxon>
        <taxon>Pseudomonadati</taxon>
        <taxon>Bacteroidota</taxon>
        <taxon>Cytophagia</taxon>
        <taxon>Cytophagales</taxon>
        <taxon>Hymenobacteraceae</taxon>
        <taxon>Hymenobacter</taxon>
    </lineage>
</organism>
<dbReference type="AlphaFoldDB" id="A0A7K1T9W8"/>